<evidence type="ECO:0000256" key="6">
    <source>
        <dbReference type="RuleBase" id="RU000682"/>
    </source>
</evidence>
<dbReference type="InParanoid" id="A0A0D1DX31"/>
<accession>A0A0D1DX31</accession>
<feature type="region of interest" description="Disordered" evidence="7">
    <location>
        <begin position="1"/>
        <end position="61"/>
    </location>
</feature>
<dbReference type="InterPro" id="IPR009057">
    <property type="entry name" value="Homeodomain-like_sf"/>
</dbReference>
<evidence type="ECO:0000256" key="3">
    <source>
        <dbReference type="ARBA" id="ARBA00023155"/>
    </source>
</evidence>
<reference evidence="9 10" key="1">
    <citation type="journal article" date="2006" name="Nature">
        <title>Insights from the genome of the biotrophic fungal plant pathogen Ustilago maydis.</title>
        <authorList>
            <person name="Kamper J."/>
            <person name="Kahmann R."/>
            <person name="Bolker M."/>
            <person name="Ma L.J."/>
            <person name="Brefort T."/>
            <person name="Saville B.J."/>
            <person name="Banuett F."/>
            <person name="Kronstad J.W."/>
            <person name="Gold S.E."/>
            <person name="Muller O."/>
            <person name="Perlin M.H."/>
            <person name="Wosten H.A."/>
            <person name="de Vries R."/>
            <person name="Ruiz-Herrera J."/>
            <person name="Reynaga-Pena C.G."/>
            <person name="Snetselaar K."/>
            <person name="McCann M."/>
            <person name="Perez-Martin J."/>
            <person name="Feldbrugge M."/>
            <person name="Basse C.W."/>
            <person name="Steinberg G."/>
            <person name="Ibeas J.I."/>
            <person name="Holloman W."/>
            <person name="Guzman P."/>
            <person name="Farman M."/>
            <person name="Stajich J.E."/>
            <person name="Sentandreu R."/>
            <person name="Gonzalez-Prieto J.M."/>
            <person name="Kennell J.C."/>
            <person name="Molina L."/>
            <person name="Schirawski J."/>
            <person name="Mendoza-Mendoza A."/>
            <person name="Greilinger D."/>
            <person name="Munch K."/>
            <person name="Rossel N."/>
            <person name="Scherer M."/>
            <person name="Vranes M."/>
            <person name="Ladendorf O."/>
            <person name="Vincon V."/>
            <person name="Fuchs U."/>
            <person name="Sandrock B."/>
            <person name="Meng S."/>
            <person name="Ho E.C."/>
            <person name="Cahill M.J."/>
            <person name="Boyce K.J."/>
            <person name="Klose J."/>
            <person name="Klosterman S.J."/>
            <person name="Deelstra H.J."/>
            <person name="Ortiz-Castellanos L."/>
            <person name="Li W."/>
            <person name="Sanchez-Alonso P."/>
            <person name="Schreier P.H."/>
            <person name="Hauser-Hahn I."/>
            <person name="Vaupel M."/>
            <person name="Koopmann E."/>
            <person name="Friedrich G."/>
            <person name="Voss H."/>
            <person name="Schluter T."/>
            <person name="Margolis J."/>
            <person name="Platt D."/>
            <person name="Swimmer C."/>
            <person name="Gnirke A."/>
            <person name="Chen F."/>
            <person name="Vysotskaia V."/>
            <person name="Mannhaupt G."/>
            <person name="Guldener U."/>
            <person name="Munsterkotter M."/>
            <person name="Haase D."/>
            <person name="Oesterheld M."/>
            <person name="Mewes H.W."/>
            <person name="Mauceli E.W."/>
            <person name="DeCaprio D."/>
            <person name="Wade C.M."/>
            <person name="Butler J."/>
            <person name="Young S."/>
            <person name="Jaffe D.B."/>
            <person name="Calvo S."/>
            <person name="Nusbaum C."/>
            <person name="Galagan J."/>
            <person name="Birren B.W."/>
        </authorList>
    </citation>
    <scope>NUCLEOTIDE SEQUENCE [LARGE SCALE GENOMIC DNA]</scope>
    <source>
        <strain evidence="10">DSM 14603 / FGSC 9021 / UM521</strain>
    </source>
</reference>
<keyword evidence="2 5" id="KW-0238">DNA-binding</keyword>
<feature type="compositionally biased region" description="Polar residues" evidence="7">
    <location>
        <begin position="798"/>
        <end position="808"/>
    </location>
</feature>
<evidence type="ECO:0000256" key="5">
    <source>
        <dbReference type="PROSITE-ProRule" id="PRU00108"/>
    </source>
</evidence>
<feature type="region of interest" description="Disordered" evidence="7">
    <location>
        <begin position="1050"/>
        <end position="1084"/>
    </location>
</feature>
<dbReference type="GO" id="GO:0000978">
    <property type="term" value="F:RNA polymerase II cis-regulatory region sequence-specific DNA binding"/>
    <property type="evidence" value="ECO:0000318"/>
    <property type="project" value="GO_Central"/>
</dbReference>
<feature type="compositionally biased region" description="Polar residues" evidence="7">
    <location>
        <begin position="111"/>
        <end position="124"/>
    </location>
</feature>
<dbReference type="Proteomes" id="UP000000561">
    <property type="component" value="Chromosome 15"/>
</dbReference>
<feature type="region of interest" description="Disordered" evidence="7">
    <location>
        <begin position="303"/>
        <end position="347"/>
    </location>
</feature>
<dbReference type="GO" id="GO:0006357">
    <property type="term" value="P:regulation of transcription by RNA polymerase II"/>
    <property type="evidence" value="ECO:0000318"/>
    <property type="project" value="GO_Central"/>
</dbReference>
<dbReference type="KEGG" id="uma:UMAG_04928"/>
<dbReference type="GO" id="GO:0005634">
    <property type="term" value="C:nucleus"/>
    <property type="evidence" value="ECO:0000318"/>
    <property type="project" value="GO_Central"/>
</dbReference>
<feature type="region of interest" description="Disordered" evidence="7">
    <location>
        <begin position="111"/>
        <end position="150"/>
    </location>
</feature>
<feature type="compositionally biased region" description="Basic and acidic residues" evidence="7">
    <location>
        <begin position="326"/>
        <end position="347"/>
    </location>
</feature>
<dbReference type="OrthoDB" id="6159439at2759"/>
<comment type="subcellular location">
    <subcellularLocation>
        <location evidence="1 5 6">Nucleus</location>
    </subcellularLocation>
</comment>
<evidence type="ECO:0000313" key="10">
    <source>
        <dbReference type="Proteomes" id="UP000000561"/>
    </source>
</evidence>
<dbReference type="CDD" id="cd00086">
    <property type="entry name" value="homeodomain"/>
    <property type="match status" value="1"/>
</dbReference>
<feature type="region of interest" description="Disordered" evidence="7">
    <location>
        <begin position="953"/>
        <end position="1027"/>
    </location>
</feature>
<dbReference type="VEuPathDB" id="FungiDB:UMAG_04928"/>
<feature type="compositionally biased region" description="Polar residues" evidence="7">
    <location>
        <begin position="753"/>
        <end position="764"/>
    </location>
</feature>
<dbReference type="Pfam" id="PF24818">
    <property type="entry name" value="PH_TRF2_HOY1"/>
    <property type="match status" value="1"/>
</dbReference>
<dbReference type="Pfam" id="PF00046">
    <property type="entry name" value="Homeodomain"/>
    <property type="match status" value="1"/>
</dbReference>
<dbReference type="SMART" id="SM00389">
    <property type="entry name" value="HOX"/>
    <property type="match status" value="1"/>
</dbReference>
<feature type="region of interest" description="Disordered" evidence="7">
    <location>
        <begin position="752"/>
        <end position="777"/>
    </location>
</feature>
<dbReference type="OMA" id="MPERSVQ"/>
<evidence type="ECO:0000313" key="9">
    <source>
        <dbReference type="EMBL" id="KIS67055.1"/>
    </source>
</evidence>
<dbReference type="PROSITE" id="PS50071">
    <property type="entry name" value="HOMEOBOX_2"/>
    <property type="match status" value="1"/>
</dbReference>
<dbReference type="SUPFAM" id="SSF46689">
    <property type="entry name" value="Homeodomain-like"/>
    <property type="match status" value="1"/>
</dbReference>
<name>A0A0D1DX31_MYCMD</name>
<dbReference type="InterPro" id="IPR001356">
    <property type="entry name" value="HD"/>
</dbReference>
<keyword evidence="10" id="KW-1185">Reference proteome</keyword>
<feature type="compositionally biased region" description="Basic and acidic residues" evidence="7">
    <location>
        <begin position="853"/>
        <end position="878"/>
    </location>
</feature>
<dbReference type="RefSeq" id="XP_011391247.1">
    <property type="nucleotide sequence ID" value="XM_011392945.1"/>
</dbReference>
<dbReference type="InterPro" id="IPR017970">
    <property type="entry name" value="Homeobox_CS"/>
</dbReference>
<dbReference type="InterPro" id="IPR057939">
    <property type="entry name" value="TRF2_HOY1_PH"/>
</dbReference>
<proteinExistence type="predicted"/>
<dbReference type="PROSITE" id="PS00027">
    <property type="entry name" value="HOMEOBOX_1"/>
    <property type="match status" value="1"/>
</dbReference>
<sequence length="1084" mass="116164">MSQRPQRAAAVQAIKANSATLAPRRRSDSQASIKTVTSQNFKTEDRRYDGRSSPSMDVVMQRPSHQDLRRHDGIGGNVNSSDFAAAHNSINASTYAPNVFPVYWPTQDDASTMASAAPQPNSASGYHEPQLWQEPPSHAEPHPLSHYDSAPNHGMFDLHYGYANQSNSLGLKAESGLNVGLNGELDLSQRVQREQRPFDSATSDALALLDNLPFKASSSADNDSYEDSTDSDLPPEKKKLSAAFRPRGRKKRNKCTPEQLHSLEAFFEKNRNPTGRIRLELSRKLRMPERSVQVWFQNRRAKVKTVERRGDPGSDSSRKKSCSLRLNDKDAHSKSAGDNARLGRGDPAELVPSVTAIPTSALCIGTWRRVSPLICFFSRRLQSLTWYLTSESIGFKLEIPWTSIRSAYFDGPSNPSIAERAEGVRVPLGHFVIDLERPPTFFMEVFRSAPLKEGSNEEPKVSWRQCEDFTEDHQAMTVSRHVINGPYEELRIAVQALARCNDVLKRLIKFHDEEQRAAGTIPTGSASTADNFGLVGDAVGVRSVDAFASSAGAFAAASLDMCAAPMTSVNAYANGMHVSMQSVPMSTSSSASSIPKSGSAAWHNFRTPMRMGAEPGWEFDSPASVSTSLSEASLDSQQRHPLAYSPYGVPTSIEASPRSALGSSMDLNTLRIDTGAAGGGMSGFSSTPHHMPLISDGSALGGSQAAAAFNGWDARLSCDLSCSQRIQEPYSLASSGIFDTNSAHHTSSAAANMPTSTMMDTNNLGGVPLHRNGDQRHDHASNHAVANYDVGLQQTVESSNADASYAQENKTRRNGFDGHKGASNEYHYAGDSGSLLDSRRLSHTEPGSALDHAGYDAERERESESDGLARRSDQEHHAATLMAAPGSGSGGTSSSNSGSGGQLTSLEEDAFCAKTPTTRTCFGVSVQMSGVDTGAQYKGVGNERQADDATDAYESGDDAKHALAGRARSNTYRSSTHGGRRSANDATQQSDAVRSGHGSVGQGRAENTNDDHQLPTSGSGQPDDADARTCVNISGLAEAQIDPPALVSLSSSHLASREHSPASSSISSVSSSRSLDQHAAAAEP</sequence>
<feature type="compositionally biased region" description="Basic and acidic residues" evidence="7">
    <location>
        <begin position="304"/>
        <end position="318"/>
    </location>
</feature>
<feature type="domain" description="Homeobox" evidence="8">
    <location>
        <begin position="246"/>
        <end position="306"/>
    </location>
</feature>
<evidence type="ECO:0000256" key="4">
    <source>
        <dbReference type="ARBA" id="ARBA00023242"/>
    </source>
</evidence>
<protein>
    <recommendedName>
        <fullName evidence="8">Homeobox domain-containing protein</fullName>
    </recommendedName>
</protein>
<keyword evidence="4 5" id="KW-0539">Nucleus</keyword>
<gene>
    <name evidence="9" type="ORF">UMAG_04928</name>
</gene>
<feature type="DNA-binding region" description="Homeobox" evidence="5">
    <location>
        <begin position="248"/>
        <end position="307"/>
    </location>
</feature>
<dbReference type="eggNOG" id="KOG0849">
    <property type="taxonomic scope" value="Eukaryota"/>
</dbReference>
<evidence type="ECO:0000256" key="7">
    <source>
        <dbReference type="SAM" id="MobiDB-lite"/>
    </source>
</evidence>
<evidence type="ECO:0000256" key="1">
    <source>
        <dbReference type="ARBA" id="ARBA00004123"/>
    </source>
</evidence>
<feature type="region of interest" description="Disordered" evidence="7">
    <location>
        <begin position="798"/>
        <end position="903"/>
    </location>
</feature>
<feature type="compositionally biased region" description="Basic and acidic residues" evidence="7">
    <location>
        <begin position="809"/>
        <end position="822"/>
    </location>
</feature>
<evidence type="ECO:0000259" key="8">
    <source>
        <dbReference type="PROSITE" id="PS50071"/>
    </source>
</evidence>
<dbReference type="GeneID" id="23564958"/>
<dbReference type="PANTHER" id="PTHR24339">
    <property type="entry name" value="HOMEOBOX PROTEIN EMX-RELATED"/>
    <property type="match status" value="1"/>
</dbReference>
<dbReference type="PANTHER" id="PTHR24339:SF28">
    <property type="entry name" value="E5-RELATED"/>
    <property type="match status" value="1"/>
</dbReference>
<feature type="compositionally biased region" description="Polar residues" evidence="7">
    <location>
        <begin position="29"/>
        <end position="41"/>
    </location>
</feature>
<dbReference type="EMBL" id="CM003154">
    <property type="protein sequence ID" value="KIS67055.1"/>
    <property type="molecule type" value="Genomic_DNA"/>
</dbReference>
<evidence type="ECO:0000256" key="2">
    <source>
        <dbReference type="ARBA" id="ARBA00023125"/>
    </source>
</evidence>
<dbReference type="InterPro" id="IPR050877">
    <property type="entry name" value="EMX-VAX-Noto_Homeobox_TFs"/>
</dbReference>
<organism evidence="9 10">
    <name type="scientific">Mycosarcoma maydis</name>
    <name type="common">Corn smut fungus</name>
    <name type="synonym">Ustilago maydis</name>
    <dbReference type="NCBI Taxonomy" id="5270"/>
    <lineage>
        <taxon>Eukaryota</taxon>
        <taxon>Fungi</taxon>
        <taxon>Dikarya</taxon>
        <taxon>Basidiomycota</taxon>
        <taxon>Ustilaginomycotina</taxon>
        <taxon>Ustilaginomycetes</taxon>
        <taxon>Ustilaginales</taxon>
        <taxon>Ustilaginaceae</taxon>
        <taxon>Mycosarcoma</taxon>
    </lineage>
</organism>
<dbReference type="GO" id="GO:0000981">
    <property type="term" value="F:DNA-binding transcription factor activity, RNA polymerase II-specific"/>
    <property type="evidence" value="ECO:0000318"/>
    <property type="project" value="GO_Central"/>
</dbReference>
<feature type="region of interest" description="Disordered" evidence="7">
    <location>
        <begin position="217"/>
        <end position="257"/>
    </location>
</feature>
<dbReference type="SMR" id="A0A0D1DX31"/>
<dbReference type="Gene3D" id="1.10.10.60">
    <property type="entry name" value="Homeodomain-like"/>
    <property type="match status" value="1"/>
</dbReference>
<feature type="compositionally biased region" description="Low complexity" evidence="7">
    <location>
        <begin position="1061"/>
        <end position="1074"/>
    </location>
</feature>
<feature type="compositionally biased region" description="Polar residues" evidence="7">
    <location>
        <begin position="968"/>
        <end position="977"/>
    </location>
</feature>
<dbReference type="STRING" id="237631.A0A0D1DX31"/>
<dbReference type="AlphaFoldDB" id="A0A0D1DX31"/>
<keyword evidence="3 5" id="KW-0371">Homeobox</keyword>